<name>A0ABQ3YV36_9ACTN</name>
<dbReference type="Gene3D" id="1.10.1660.10">
    <property type="match status" value="1"/>
</dbReference>
<reference evidence="1 2" key="1">
    <citation type="submission" date="2021-01" db="EMBL/GenBank/DDBJ databases">
        <title>Whole genome shotgun sequence of Actinoplanes durhamensis NBRC 14914.</title>
        <authorList>
            <person name="Komaki H."/>
            <person name="Tamura T."/>
        </authorList>
    </citation>
    <scope>NUCLEOTIDE SEQUENCE [LARGE SCALE GENOMIC DNA]</scope>
    <source>
        <strain evidence="1 2">NBRC 14914</strain>
    </source>
</reference>
<sequence length="78" mass="8220">MRRIRSLLTAGLSTTVIAKVLPCVTEDGGFLAPTCAETRADLAAESGRIAAAIEELERSRRLLDAIVSGQPVRAGNGR</sequence>
<keyword evidence="2" id="KW-1185">Reference proteome</keyword>
<organism evidence="1 2">
    <name type="scientific">Paractinoplanes durhamensis</name>
    <dbReference type="NCBI Taxonomy" id="113563"/>
    <lineage>
        <taxon>Bacteria</taxon>
        <taxon>Bacillati</taxon>
        <taxon>Actinomycetota</taxon>
        <taxon>Actinomycetes</taxon>
        <taxon>Micromonosporales</taxon>
        <taxon>Micromonosporaceae</taxon>
        <taxon>Paractinoplanes</taxon>
    </lineage>
</organism>
<comment type="caution">
    <text evidence="1">The sequence shown here is derived from an EMBL/GenBank/DDBJ whole genome shotgun (WGS) entry which is preliminary data.</text>
</comment>
<proteinExistence type="predicted"/>
<dbReference type="EMBL" id="BOML01000022">
    <property type="protein sequence ID" value="GIE01429.1"/>
    <property type="molecule type" value="Genomic_DNA"/>
</dbReference>
<protein>
    <submittedName>
        <fullName evidence="1">Uncharacterized protein</fullName>
    </submittedName>
</protein>
<evidence type="ECO:0000313" key="2">
    <source>
        <dbReference type="Proteomes" id="UP000637628"/>
    </source>
</evidence>
<evidence type="ECO:0000313" key="1">
    <source>
        <dbReference type="EMBL" id="GIE01429.1"/>
    </source>
</evidence>
<gene>
    <name evidence="1" type="ORF">Adu01nite_27790</name>
</gene>
<dbReference type="Proteomes" id="UP000637628">
    <property type="component" value="Unassembled WGS sequence"/>
</dbReference>
<accession>A0ABQ3YV36</accession>